<name>A0A8G0KZC0_9HYPO</name>
<dbReference type="Proteomes" id="UP000826661">
    <property type="component" value="Chromosome I"/>
</dbReference>
<proteinExistence type="predicted"/>
<accession>A0A8G0KZC0</accession>
<evidence type="ECO:0000313" key="1">
    <source>
        <dbReference type="EMBL" id="QYS92876.1"/>
    </source>
</evidence>
<evidence type="ECO:0000313" key="2">
    <source>
        <dbReference type="Proteomes" id="UP000826661"/>
    </source>
</evidence>
<reference evidence="1 2" key="1">
    <citation type="journal article" date="2021" name="BMC Genomics">
        <title>Telomere-to-telomere genome assembly of asparaginase-producing Trichoderma simmonsii.</title>
        <authorList>
            <person name="Chung D."/>
            <person name="Kwon Y.M."/>
            <person name="Yang Y."/>
        </authorList>
    </citation>
    <scope>NUCLEOTIDE SEQUENCE [LARGE SCALE GENOMIC DNA]</scope>
    <source>
        <strain evidence="1 2">GH-Sj1</strain>
    </source>
</reference>
<dbReference type="EMBL" id="CP075864">
    <property type="protein sequence ID" value="QYS92876.1"/>
    <property type="molecule type" value="Genomic_DNA"/>
</dbReference>
<protein>
    <submittedName>
        <fullName evidence="1">Uncharacterized protein</fullName>
    </submittedName>
</protein>
<dbReference type="AlphaFoldDB" id="A0A8G0KZC0"/>
<keyword evidence="2" id="KW-1185">Reference proteome</keyword>
<gene>
    <name evidence="1" type="ORF">H0G86_000267</name>
</gene>
<sequence>MSTPHHKDLERLLIDESIFPEGYHHPNDHSTPKPRNLDQLLEDLSVIRYDMRGDSTAEFRIFQQMNNSVSRSTIMRRVIPILEGSAGTDIMNDGDIELDNLAPLVEDIEVELRPDYFDGAPFTAVGKQVRDALGGIIIPSTDIRVPVAPNFFLEVRRPSGNAVITKLEACCYGACGARLMNAMQNYFYGGDYPYDNYAHCFSATYINGLLKIYAHFTTASDSTVGASPAYHMIELKAFNMTSSHEDFIAGCAAFRNTRDMAAKVRNCFIARANEEASEYRAGPGQLRVER</sequence>
<organism evidence="1 2">
    <name type="scientific">Trichoderma simmonsii</name>
    <dbReference type="NCBI Taxonomy" id="1491479"/>
    <lineage>
        <taxon>Eukaryota</taxon>
        <taxon>Fungi</taxon>
        <taxon>Dikarya</taxon>
        <taxon>Ascomycota</taxon>
        <taxon>Pezizomycotina</taxon>
        <taxon>Sordariomycetes</taxon>
        <taxon>Hypocreomycetidae</taxon>
        <taxon>Hypocreales</taxon>
        <taxon>Hypocreaceae</taxon>
        <taxon>Trichoderma</taxon>
    </lineage>
</organism>